<dbReference type="EMBL" id="CAAJGR010000078">
    <property type="protein sequence ID" value="VHO02921.1"/>
    <property type="molecule type" value="Genomic_DNA"/>
</dbReference>
<accession>A0A486XMG0</accession>
<organism evidence="2">
    <name type="scientific">Rheinheimera sp. BAL341</name>
    <dbReference type="NCBI Taxonomy" id="1708203"/>
    <lineage>
        <taxon>Bacteria</taxon>
        <taxon>Pseudomonadati</taxon>
        <taxon>Pseudomonadota</taxon>
        <taxon>Gammaproteobacteria</taxon>
        <taxon>Chromatiales</taxon>
        <taxon>Chromatiaceae</taxon>
        <taxon>Rheinheimera</taxon>
    </lineage>
</organism>
<evidence type="ECO:0008006" key="3">
    <source>
        <dbReference type="Google" id="ProtNLM"/>
    </source>
</evidence>
<name>A0A486XMG0_9GAMM</name>
<feature type="signal peptide" evidence="1">
    <location>
        <begin position="1"/>
        <end position="23"/>
    </location>
</feature>
<evidence type="ECO:0000313" key="2">
    <source>
        <dbReference type="EMBL" id="VHO02921.1"/>
    </source>
</evidence>
<protein>
    <recommendedName>
        <fullName evidence="3">Orphan protein</fullName>
    </recommendedName>
</protein>
<feature type="chain" id="PRO_5019740112" description="Orphan protein" evidence="1">
    <location>
        <begin position="24"/>
        <end position="103"/>
    </location>
</feature>
<reference evidence="2" key="1">
    <citation type="submission" date="2019-04" db="EMBL/GenBank/DDBJ databases">
        <authorList>
            <person name="Brambilla D."/>
        </authorList>
    </citation>
    <scope>NUCLEOTIDE SEQUENCE</scope>
    <source>
        <strain evidence="2">BAL1</strain>
    </source>
</reference>
<keyword evidence="1" id="KW-0732">Signal</keyword>
<gene>
    <name evidence="2" type="ORF">BAL341_1096</name>
</gene>
<dbReference type="AlphaFoldDB" id="A0A486XMG0"/>
<sequence>MRWLSSFALMLFLNLWCTPQAFAVHDSRLSPLADTQFHAVTPQLFCHQFSIEADSSDEPQHSLNACPARLMQTVATAAISLDTQAEAQAPLRYRRPRAPPVTP</sequence>
<proteinExistence type="predicted"/>
<evidence type="ECO:0000256" key="1">
    <source>
        <dbReference type="SAM" id="SignalP"/>
    </source>
</evidence>